<dbReference type="Proteomes" id="UP001209540">
    <property type="component" value="Unassembled WGS sequence"/>
</dbReference>
<dbReference type="GO" id="GO:0016020">
    <property type="term" value="C:membrane"/>
    <property type="evidence" value="ECO:0007669"/>
    <property type="project" value="UniProtKB-SubCell"/>
</dbReference>
<sequence>MKPSSTIVKTLFLVAMITMPSWAQDDGSDPTDDWGTDPTDGEVSPTDDYGEPTTTDDWGTDPTTTDDWSDPTDTADWDTTTTEWWETTSTTEWWQTTTTEYSSWSDPAATPTDQPSEPIAPESSSTEAPQPSETTQPEDPNTDQESTSGGSNKNAIIGGVVGGVGGALVIGAVAFFFIRRKRSDRGDVEEFQPQNEYDEPRTSWFSEGTTPNTPGTSMSQPFIQQLQLGGSRSSMPAPPPPQHQS</sequence>
<evidence type="ECO:0000313" key="8">
    <source>
        <dbReference type="EMBL" id="KAI9269160.1"/>
    </source>
</evidence>
<dbReference type="EMBL" id="JAIXMP010000008">
    <property type="protein sequence ID" value="KAI9269160.1"/>
    <property type="molecule type" value="Genomic_DNA"/>
</dbReference>
<feature type="compositionally biased region" description="Pro residues" evidence="5">
    <location>
        <begin position="236"/>
        <end position="245"/>
    </location>
</feature>
<gene>
    <name evidence="8" type="ORF">BDA99DRAFT_344198</name>
</gene>
<dbReference type="PANTHER" id="PTHR15549">
    <property type="entry name" value="PAIRED IMMUNOGLOBULIN-LIKE TYPE 2 RECEPTOR"/>
    <property type="match status" value="1"/>
</dbReference>
<feature type="compositionally biased region" description="Low complexity" evidence="5">
    <location>
        <begin position="77"/>
        <end position="105"/>
    </location>
</feature>
<reference evidence="8" key="1">
    <citation type="journal article" date="2022" name="IScience">
        <title>Evolution of zygomycete secretomes and the origins of terrestrial fungal ecologies.</title>
        <authorList>
            <person name="Chang Y."/>
            <person name="Wang Y."/>
            <person name="Mondo S."/>
            <person name="Ahrendt S."/>
            <person name="Andreopoulos W."/>
            <person name="Barry K."/>
            <person name="Beard J."/>
            <person name="Benny G.L."/>
            <person name="Blankenship S."/>
            <person name="Bonito G."/>
            <person name="Cuomo C."/>
            <person name="Desiro A."/>
            <person name="Gervers K.A."/>
            <person name="Hundley H."/>
            <person name="Kuo A."/>
            <person name="LaButti K."/>
            <person name="Lang B.F."/>
            <person name="Lipzen A."/>
            <person name="O'Donnell K."/>
            <person name="Pangilinan J."/>
            <person name="Reynolds N."/>
            <person name="Sandor L."/>
            <person name="Smith M.E."/>
            <person name="Tsang A."/>
            <person name="Grigoriev I.V."/>
            <person name="Stajich J.E."/>
            <person name="Spatafora J.W."/>
        </authorList>
    </citation>
    <scope>NUCLEOTIDE SEQUENCE</scope>
    <source>
        <strain evidence="8">RSA 2281</strain>
    </source>
</reference>
<feature type="compositionally biased region" description="Acidic residues" evidence="5">
    <location>
        <begin position="67"/>
        <end position="76"/>
    </location>
</feature>
<evidence type="ECO:0000256" key="1">
    <source>
        <dbReference type="ARBA" id="ARBA00004167"/>
    </source>
</evidence>
<evidence type="ECO:0000256" key="4">
    <source>
        <dbReference type="ARBA" id="ARBA00023136"/>
    </source>
</evidence>
<dbReference type="GO" id="GO:0071944">
    <property type="term" value="C:cell periphery"/>
    <property type="evidence" value="ECO:0007669"/>
    <property type="project" value="UniProtKB-ARBA"/>
</dbReference>
<feature type="chain" id="PRO_5041906853" description="Mid2 domain-containing protein" evidence="7">
    <location>
        <begin position="24"/>
        <end position="245"/>
    </location>
</feature>
<dbReference type="Gene3D" id="1.20.5.510">
    <property type="entry name" value="Single helix bin"/>
    <property type="match status" value="1"/>
</dbReference>
<evidence type="ECO:0000313" key="9">
    <source>
        <dbReference type="Proteomes" id="UP001209540"/>
    </source>
</evidence>
<accession>A0AAD5KFJ4</accession>
<feature type="compositionally biased region" description="Low complexity" evidence="5">
    <location>
        <begin position="51"/>
        <end position="66"/>
    </location>
</feature>
<feature type="compositionally biased region" description="Polar residues" evidence="5">
    <location>
        <begin position="122"/>
        <end position="154"/>
    </location>
</feature>
<evidence type="ECO:0000256" key="2">
    <source>
        <dbReference type="ARBA" id="ARBA00022692"/>
    </source>
</evidence>
<feature type="signal peptide" evidence="7">
    <location>
        <begin position="1"/>
        <end position="23"/>
    </location>
</feature>
<keyword evidence="4 6" id="KW-0472">Membrane</keyword>
<name>A0AAD5KFJ4_9FUNG</name>
<reference evidence="8" key="2">
    <citation type="submission" date="2023-02" db="EMBL/GenBank/DDBJ databases">
        <authorList>
            <consortium name="DOE Joint Genome Institute"/>
            <person name="Mondo S.J."/>
            <person name="Chang Y."/>
            <person name="Wang Y."/>
            <person name="Ahrendt S."/>
            <person name="Andreopoulos W."/>
            <person name="Barry K."/>
            <person name="Beard J."/>
            <person name="Benny G.L."/>
            <person name="Blankenship S."/>
            <person name="Bonito G."/>
            <person name="Cuomo C."/>
            <person name="Desiro A."/>
            <person name="Gervers K.A."/>
            <person name="Hundley H."/>
            <person name="Kuo A."/>
            <person name="LaButti K."/>
            <person name="Lang B.F."/>
            <person name="Lipzen A."/>
            <person name="O'Donnell K."/>
            <person name="Pangilinan J."/>
            <person name="Reynolds N."/>
            <person name="Sandor L."/>
            <person name="Smith M.W."/>
            <person name="Tsang A."/>
            <person name="Grigoriev I.V."/>
            <person name="Stajich J.E."/>
            <person name="Spatafora J.W."/>
        </authorList>
    </citation>
    <scope>NUCLEOTIDE SEQUENCE</scope>
    <source>
        <strain evidence="8">RSA 2281</strain>
    </source>
</reference>
<feature type="compositionally biased region" description="Polar residues" evidence="5">
    <location>
        <begin position="203"/>
        <end position="234"/>
    </location>
</feature>
<comment type="subcellular location">
    <subcellularLocation>
        <location evidence="1">Membrane</location>
        <topology evidence="1">Single-pass membrane protein</topology>
    </subcellularLocation>
</comment>
<evidence type="ECO:0000256" key="7">
    <source>
        <dbReference type="SAM" id="SignalP"/>
    </source>
</evidence>
<feature type="transmembrane region" description="Helical" evidence="6">
    <location>
        <begin position="155"/>
        <end position="178"/>
    </location>
</feature>
<evidence type="ECO:0008006" key="10">
    <source>
        <dbReference type="Google" id="ProtNLM"/>
    </source>
</evidence>
<evidence type="ECO:0000256" key="5">
    <source>
        <dbReference type="SAM" id="MobiDB-lite"/>
    </source>
</evidence>
<keyword evidence="7" id="KW-0732">Signal</keyword>
<proteinExistence type="predicted"/>
<evidence type="ECO:0000256" key="3">
    <source>
        <dbReference type="ARBA" id="ARBA00022989"/>
    </source>
</evidence>
<dbReference type="InterPro" id="IPR051694">
    <property type="entry name" value="Immunoregulatory_rcpt-like"/>
</dbReference>
<dbReference type="AlphaFoldDB" id="A0AAD5KFJ4"/>
<feature type="region of interest" description="Disordered" evidence="5">
    <location>
        <begin position="21"/>
        <end position="159"/>
    </location>
</feature>
<dbReference type="PANTHER" id="PTHR15549:SF30">
    <property type="entry name" value="MID2 DOMAIN-CONTAINING PROTEIN"/>
    <property type="match status" value="1"/>
</dbReference>
<evidence type="ECO:0000256" key="6">
    <source>
        <dbReference type="SAM" id="Phobius"/>
    </source>
</evidence>
<feature type="region of interest" description="Disordered" evidence="5">
    <location>
        <begin position="183"/>
        <end position="245"/>
    </location>
</feature>
<feature type="compositionally biased region" description="Acidic residues" evidence="5">
    <location>
        <begin position="26"/>
        <end position="35"/>
    </location>
</feature>
<protein>
    <recommendedName>
        <fullName evidence="10">Mid2 domain-containing protein</fullName>
    </recommendedName>
</protein>
<keyword evidence="2 6" id="KW-0812">Transmembrane</keyword>
<keyword evidence="9" id="KW-1185">Reference proteome</keyword>
<organism evidence="8 9">
    <name type="scientific">Phascolomyces articulosus</name>
    <dbReference type="NCBI Taxonomy" id="60185"/>
    <lineage>
        <taxon>Eukaryota</taxon>
        <taxon>Fungi</taxon>
        <taxon>Fungi incertae sedis</taxon>
        <taxon>Mucoromycota</taxon>
        <taxon>Mucoromycotina</taxon>
        <taxon>Mucoromycetes</taxon>
        <taxon>Mucorales</taxon>
        <taxon>Lichtheimiaceae</taxon>
        <taxon>Phascolomyces</taxon>
    </lineage>
</organism>
<keyword evidence="3 6" id="KW-1133">Transmembrane helix</keyword>
<comment type="caution">
    <text evidence="8">The sequence shown here is derived from an EMBL/GenBank/DDBJ whole genome shotgun (WGS) entry which is preliminary data.</text>
</comment>